<dbReference type="RefSeq" id="WP_080324821.1">
    <property type="nucleotide sequence ID" value="NZ_MJUW02000040.1"/>
</dbReference>
<dbReference type="InterPro" id="IPR023614">
    <property type="entry name" value="Porin_dom_sf"/>
</dbReference>
<keyword evidence="2" id="KW-0732">Signal</keyword>
<feature type="coiled-coil region" evidence="1">
    <location>
        <begin position="65"/>
        <end position="92"/>
    </location>
</feature>
<accession>A0A1V6M1U7</accession>
<evidence type="ECO:0000313" key="4">
    <source>
        <dbReference type="Proteomes" id="UP000242219"/>
    </source>
</evidence>
<protein>
    <submittedName>
        <fullName evidence="3">Porin</fullName>
    </submittedName>
</protein>
<comment type="caution">
    <text evidence="3">The sequence shown here is derived from an EMBL/GenBank/DDBJ whole genome shotgun (WGS) entry which is preliminary data.</text>
</comment>
<keyword evidence="1" id="KW-0175">Coiled coil</keyword>
<dbReference type="Gene3D" id="2.40.160.10">
    <property type="entry name" value="Porin"/>
    <property type="match status" value="1"/>
</dbReference>
<dbReference type="Proteomes" id="UP000242219">
    <property type="component" value="Unassembled WGS sequence"/>
</dbReference>
<gene>
    <name evidence="3" type="ORF">BIY37_03535</name>
</gene>
<sequence>MRSTWSVYSMSLALVFCVVYADGVAQNVSAQDVVQNKEPANGETDELKKQLNQMEKAFLVQQKMMKEMEALALSQQEQIKELKNRIEAVSEKPVAVAKEEIKEEVKQEMKQEVGNYLASDEAREKLGLGLPGKYESVNGYYTPDRERTSIGFQTRDGKYSLNMGFRMQMRFTYRDRDEDFHQTDIADIDLRRARVCFGGNIYSKDLNYYVELSGDSYNVTMWDYYVYWTPLAALNIKTGYFKVPASRQWQAAAFKLLFQDRSIATNDFKQDRDYGLDIYGLPFDGHVEYHASVFRGAGQNPLKTYGKDENIDNHLMYVLSARYNPFGIYDYYDETDLKYTEKFKATAGASVIYNAKDNDTKLADTNVVVGNFDLGMRYKGFTWDSGYYIRSENPDKDIGGDTINSDGFYTQAGYFVIPKKLEVGARYSLLDPNQDVPDDIQKEYSAGINYYFRGHRSKIQTDVARYVTETTDGNNNENRFRLQYQLIF</sequence>
<dbReference type="EMBL" id="MJUW02000040">
    <property type="protein sequence ID" value="OQD46350.1"/>
    <property type="molecule type" value="Genomic_DNA"/>
</dbReference>
<feature type="chain" id="PRO_5012935227" evidence="2">
    <location>
        <begin position="22"/>
        <end position="488"/>
    </location>
</feature>
<feature type="signal peptide" evidence="2">
    <location>
        <begin position="1"/>
        <end position="21"/>
    </location>
</feature>
<dbReference type="AlphaFoldDB" id="A0A1V6M1U7"/>
<evidence type="ECO:0000313" key="3">
    <source>
        <dbReference type="EMBL" id="OQD46350.1"/>
    </source>
</evidence>
<dbReference type="SUPFAM" id="SSF56935">
    <property type="entry name" value="Porins"/>
    <property type="match status" value="1"/>
</dbReference>
<keyword evidence="4" id="KW-1185">Reference proteome</keyword>
<evidence type="ECO:0000256" key="1">
    <source>
        <dbReference type="SAM" id="Coils"/>
    </source>
</evidence>
<evidence type="ECO:0000256" key="2">
    <source>
        <dbReference type="SAM" id="SignalP"/>
    </source>
</evidence>
<organism evidence="3 4">
    <name type="scientific">Candidatus Brocadia sapporoensis</name>
    <dbReference type="NCBI Taxonomy" id="392547"/>
    <lineage>
        <taxon>Bacteria</taxon>
        <taxon>Pseudomonadati</taxon>
        <taxon>Planctomycetota</taxon>
        <taxon>Candidatus Brocadiia</taxon>
        <taxon>Candidatus Brocadiales</taxon>
        <taxon>Candidatus Brocadiaceae</taxon>
        <taxon>Candidatus Brocadia</taxon>
    </lineage>
</organism>
<name>A0A1V6M1U7_9BACT</name>
<reference evidence="3 4" key="1">
    <citation type="journal article" date="2016" name="Genome Announc.">
        <title>Draft Genome Sequence of the Anaerobic Ammonium-Oxidizing Bacterium 'Candidatus Brocadia sp. 40'.</title>
        <authorList>
            <person name="Ali M."/>
            <person name="Haroon M.F."/>
            <person name="Narita Y."/>
            <person name="Zhang L."/>
            <person name="Rangel Shaw D."/>
            <person name="Okabe S."/>
            <person name="Saikaly P.E."/>
        </authorList>
    </citation>
    <scope>NUCLEOTIDE SEQUENCE [LARGE SCALE GENOMIC DNA]</scope>
    <source>
        <strain evidence="3 4">40</strain>
    </source>
</reference>
<proteinExistence type="predicted"/>